<protein>
    <submittedName>
        <fullName evidence="6">LamG-like jellyroll fold domain-containing protein</fullName>
    </submittedName>
</protein>
<evidence type="ECO:0000259" key="5">
    <source>
        <dbReference type="Pfam" id="PF25023"/>
    </source>
</evidence>
<comment type="caution">
    <text evidence="6">The sequence shown here is derived from an EMBL/GenBank/DDBJ whole genome shotgun (WGS) entry which is preliminary data.</text>
</comment>
<dbReference type="InterPro" id="IPR044927">
    <property type="entry name" value="Endonuclea_NS_2"/>
</dbReference>
<dbReference type="Proteomes" id="UP001589810">
    <property type="component" value="Unassembled WGS sequence"/>
</dbReference>
<feature type="region of interest" description="Disordered" evidence="2">
    <location>
        <begin position="1344"/>
        <end position="1366"/>
    </location>
</feature>
<dbReference type="SUPFAM" id="SSF49899">
    <property type="entry name" value="Concanavalin A-like lectins/glucanases"/>
    <property type="match status" value="1"/>
</dbReference>
<feature type="domain" description="Teneurin-like YD-shell" evidence="5">
    <location>
        <begin position="2321"/>
        <end position="2452"/>
    </location>
</feature>
<feature type="region of interest" description="Disordered" evidence="2">
    <location>
        <begin position="2681"/>
        <end position="2725"/>
    </location>
</feature>
<evidence type="ECO:0000256" key="2">
    <source>
        <dbReference type="SAM" id="MobiDB-lite"/>
    </source>
</evidence>
<dbReference type="EMBL" id="JBHLUD010000002">
    <property type="protein sequence ID" value="MFC0541389.1"/>
    <property type="molecule type" value="Genomic_DNA"/>
</dbReference>
<keyword evidence="1" id="KW-0677">Repeat</keyword>
<dbReference type="InterPro" id="IPR045351">
    <property type="entry name" value="DUF6531"/>
</dbReference>
<dbReference type="Gene3D" id="3.40.570.10">
    <property type="entry name" value="Extracellular Endonuclease, subunit A"/>
    <property type="match status" value="1"/>
</dbReference>
<keyword evidence="7" id="KW-1185">Reference proteome</keyword>
<dbReference type="PANTHER" id="PTHR32305:SF15">
    <property type="entry name" value="PROTEIN RHSA-RELATED"/>
    <property type="match status" value="1"/>
</dbReference>
<feature type="region of interest" description="Disordered" evidence="2">
    <location>
        <begin position="1959"/>
        <end position="1983"/>
    </location>
</feature>
<organism evidence="6 7">
    <name type="scientific">Kutzneria chonburiensis</name>
    <dbReference type="NCBI Taxonomy" id="1483604"/>
    <lineage>
        <taxon>Bacteria</taxon>
        <taxon>Bacillati</taxon>
        <taxon>Actinomycetota</taxon>
        <taxon>Actinomycetes</taxon>
        <taxon>Pseudonocardiales</taxon>
        <taxon>Pseudonocardiaceae</taxon>
        <taxon>Kutzneria</taxon>
    </lineage>
</organism>
<dbReference type="InterPro" id="IPR013783">
    <property type="entry name" value="Ig-like_fold"/>
</dbReference>
<feature type="compositionally biased region" description="Polar residues" evidence="2">
    <location>
        <begin position="1847"/>
        <end position="1856"/>
    </location>
</feature>
<gene>
    <name evidence="6" type="ORF">ACFFH7_07830</name>
</gene>
<name>A0ABV6MM66_9PSEU</name>
<evidence type="ECO:0000259" key="4">
    <source>
        <dbReference type="Pfam" id="PF20148"/>
    </source>
</evidence>
<dbReference type="Gene3D" id="2.60.120.200">
    <property type="match status" value="1"/>
</dbReference>
<dbReference type="Gene3D" id="2.180.10.10">
    <property type="entry name" value="RHS repeat-associated core"/>
    <property type="match status" value="4"/>
</dbReference>
<feature type="region of interest" description="Disordered" evidence="2">
    <location>
        <begin position="46"/>
        <end position="137"/>
    </location>
</feature>
<feature type="domain" description="DUF6531" evidence="4">
    <location>
        <begin position="742"/>
        <end position="815"/>
    </location>
</feature>
<dbReference type="InterPro" id="IPR031325">
    <property type="entry name" value="RHS_repeat"/>
</dbReference>
<accession>A0ABV6MM66</accession>
<evidence type="ECO:0000256" key="1">
    <source>
        <dbReference type="ARBA" id="ARBA00022737"/>
    </source>
</evidence>
<feature type="compositionally biased region" description="Polar residues" evidence="2">
    <location>
        <begin position="88"/>
        <end position="110"/>
    </location>
</feature>
<feature type="compositionally biased region" description="Gly residues" evidence="2">
    <location>
        <begin position="2681"/>
        <end position="2709"/>
    </location>
</feature>
<dbReference type="InterPro" id="IPR056823">
    <property type="entry name" value="TEN-like_YD-shell"/>
</dbReference>
<dbReference type="Pfam" id="PF13930">
    <property type="entry name" value="Endonuclea_NS_2"/>
    <property type="match status" value="1"/>
</dbReference>
<dbReference type="InterPro" id="IPR013320">
    <property type="entry name" value="ConA-like_dom_sf"/>
</dbReference>
<evidence type="ECO:0000259" key="3">
    <source>
        <dbReference type="Pfam" id="PF13930"/>
    </source>
</evidence>
<dbReference type="Pfam" id="PF05593">
    <property type="entry name" value="RHS_repeat"/>
    <property type="match status" value="3"/>
</dbReference>
<feature type="compositionally biased region" description="Polar residues" evidence="2">
    <location>
        <begin position="123"/>
        <end position="137"/>
    </location>
</feature>
<feature type="region of interest" description="Disordered" evidence="2">
    <location>
        <begin position="1836"/>
        <end position="1856"/>
    </location>
</feature>
<dbReference type="Pfam" id="PF25023">
    <property type="entry name" value="TEN_YD-shell"/>
    <property type="match status" value="1"/>
</dbReference>
<dbReference type="InterPro" id="IPR050708">
    <property type="entry name" value="T6SS_VgrG/RHS"/>
</dbReference>
<dbReference type="Gene3D" id="2.60.40.10">
    <property type="entry name" value="Immunoglobulins"/>
    <property type="match status" value="1"/>
</dbReference>
<feature type="compositionally biased region" description="Low complexity" evidence="2">
    <location>
        <begin position="1959"/>
        <end position="1982"/>
    </location>
</feature>
<evidence type="ECO:0000313" key="7">
    <source>
        <dbReference type="Proteomes" id="UP001589810"/>
    </source>
</evidence>
<dbReference type="Pfam" id="PF20148">
    <property type="entry name" value="DUF6531"/>
    <property type="match status" value="1"/>
</dbReference>
<feature type="domain" description="Type VII secretion system protein EssD-like" evidence="3">
    <location>
        <begin position="2825"/>
        <end position="2934"/>
    </location>
</feature>
<evidence type="ECO:0000313" key="6">
    <source>
        <dbReference type="EMBL" id="MFC0541389.1"/>
    </source>
</evidence>
<dbReference type="PANTHER" id="PTHR32305">
    <property type="match status" value="1"/>
</dbReference>
<dbReference type="NCBIfam" id="TIGR03696">
    <property type="entry name" value="Rhs_assc_core"/>
    <property type="match status" value="1"/>
</dbReference>
<dbReference type="Pfam" id="PF13385">
    <property type="entry name" value="Laminin_G_3"/>
    <property type="match status" value="1"/>
</dbReference>
<dbReference type="InterPro" id="IPR006530">
    <property type="entry name" value="YD"/>
</dbReference>
<sequence>MARVSSRRALLVGIALALAAVVTLPLCTQVVDFSWLTADGRLPSGASLTAPEQQGGKPGQATNAALKAPDRNTERPPGAVPDKLASLPATSNESQRQHVTPKVSQHSNAPTIDPKAVERPQDRTATTETFDNPNGTHTLRVYDQPANVKMPDGSWQHIDPTLVPAGDRLKPKATAQTLSVATKADDAELVQLAFDDRHSLAYGLANAANVPAKTNGSTVTYPAALPGVDLKLQATTTGVKEDLLLTTAQAPASYSYTLALTNLTPQLTADGAVELRDGTKVIGVIPAGTAKDATNASGTVHYTLAQAGNAWTLGVNLDANWLHDPNRAFPVDIDPSAGQYNAADDMYVKSNGAVDSTSEILETGYVDGALARSYLHFSLGNLGNKYILGGTLNLWAVGTTTCSPRTVNVYEATAGWNSGQRWPGAQVGRQLASGTFAHGGSGCSSPAAEKLPFDADVLTDWTHGAAMGNGISLRAADESDRNGMRFASANAAVADNRPFLDVLYSDEGAAFQATDVLQPTANQTGSVTAKITNRGSTTWTPSNGWHFGYIIQPGNYVSNGTAVPNDVAPGQSVTMTIPLYALPPGRYQVFLTMWTPSKQDFFVAYQVPYGVFDLDVTNVKPTVNYEQPATPATVQTLTPTLYAEGIDPDNWPNKGLTYKFRLCTDAALTLNCVESPWGAQTWTPPAGTLYWTKNYYWGVKSNDTVDGSPNWTVLQLTPQVPQPEITSHLAGVPDAAQATGLDPQVGNYTLENTDASVDTVGPDLTVGRTYNSLDPRRDSAFGIGWASRVDMKLAKDNDGSGNLVLTYPTGRQLRFGLNPDGSYGSPAGESTLLVHNTGGGLAYHTLKDSTGTQWQFDAAQHLVAIIDPAGLQETLTYDGNDHVSTITNSTSGRTLTLTWTGSHVTSVATQAPSIGGTPLVWKYNYTGDQLNTVCAPGAAPNCTTYTYQPGSHYRSSVADDNPAAYWRLDEQNNATFGSAVTWHQGGESAAGHGVIVGSQGAIGGTGDTAATFDGASSYVTLPDKLATTSMSMAAELWFKTTGSGTLMSLQNQAFPAGTPTQATPVLYVGTDGFLYGGFPMRDAGGARQVVTTQQVNDGNWHHAVLSTAINTQNLYLDGQQAGSPITGLIDAKAQTTAVLGAGRGQGWPATNNGNFYFQGDIDEAAFYQHSLGALAAADHYRAAQAGIELKSVTLPQDSTRVYATIAYDDINDRVSTLVDHDGLKWTIDPSKITSAQLKDQNGNPYWGNVTRTATLHGPQGYGDWTYTYDVVNGGRLMTTSHNGHNTSREYNTAGFLSATVDENNIRVEQTTDERGNVLSRKSCRAANSCNTSYFTYIAPANPLDPRGNKVASKSDARSSGPTDTTYRTTFDYDTAGRLKTIIEPIPVGQTTHPTTVNFYSDGTQPAADNQTVPAGLLLTTTGPRGELTTNRYNHNGDLAETISPTKLHTTRTTDDIGRTTKTTTLNDGGAVFASTTYTYDGRSQIATATGQPVKNLITGITHTPITTYGYDGDGNVTSITLGDTLPVSQGGDAPRITSYVYDAHDRVQQKTLSDGGIEKVKFSSDNLSVTTTDVRGFDWTTISDELGHELTTVVSGAGVDPQDPNATSLTVATKAYDSGGRLTVSTDAMGRTTTYGYWGDNLLATVTAKNYDGSRDLVLEQRSYDPAGNLNQDVTAGGVTTTSTFDPAGNIASTTLDPAGLKRTTSYTRDLDGNQLTVSRTGAADPTRTEFTQFGYDAGNQVVRSDDRLDANTLVSTTVIRDERGLPTTVNDGRQLPTLYSYDGTGQLVTTTTPAADVWQAGKVTPDVRGVTTVGRNAFGEVTQSKDAAGNVTTTARDGLGRATDGTLPNYTPPGSSTPITATTHTDYDHAGNALKVTDPLKRVTVNTYDPYGNVLTTTLPQVGDTPSVVTNSYDRAGELLSTTDPSGARKQFTYDTLGQRRTATDVDRSSGQTLYYTTTTGYDDAGNPTTVTTPQNNTTTTEFDAAGMPKKVTDPTNRSTVTSYDIAGRPATVTDPTGLVTTTGYDLLGRAVRSSQSSNGKELRVSTTGYDSNGNVASTTSAEGRLTTFGYDSLNRVAQQVTKVDATHSITTTVGYDALGNKAHVVDGDGHATEFTYNTWGLPESTIDPATTAAPTMADRTRTTIYDAAQQAVTQTEPGGITRISSFDAQGRVYKQTGAGAEASTSDRTIGYDLAGRITKVGGPGGDTIYTYDDRGNVLTYQGPATSGSYTYYGDGTMESRKDTAGTTKYGYDKADRLAWVTDPVTGRTMDYGYNSGGQLNTITDRAVAQNTQRVIGYDPLGRLASDQLQQSPDGSTQVTRLGETYGYDLDDNLKSRSDLTVGKSANNSYGYDGAGRLSSWTDPTNKTTLYGWDDAGNRTSVGGQTFGYDERNELLSGNGTTYSYTARGTLKSTTTNGNTSASTFDAFGRQVASGAMQYQYDSLDRVATRNGTAFGYDGLSNNVVTDGNRVVSRLPDGTPLSDKAVTATTGKSLFTNQHGDVVGRYIGGTTDGLRSYDPFGTVTASSGDTSALGFQGSWTDSGTGQVDMAARWYSPASGQFTSRDSWNTPSNNRFGYGDTDPLDGTDPDGHHWTPLICGPDYDHVPDSWLDAFESALESIARQFTGTSECTPATVSGCGDSMRDSQGYACPDQIRYDWAHDRCAHSNSYYCNPRDGYPSGGPGKPGTHGTPGGPGGTRGSPGGHGGGRPVVKHRPLPPPPPLWFVNVHKREHRQPPGDTVKPRPPQYRIDPPADHIVDPGPGLTNANNKTTQSGPVSVFDAPQADANYDYRADEDDCLNGDLPHTIWYGPLQRVTDDKGNGIGNRATGAAACLTMVQTGDRPKEDHPMDGRDGDNPCAEAAGHLIAWCFYGADDARNLVPLNQNKTNSSRMYHAVEKQVRKQIEDNKGPIYYRVTPHFPDGQLVPDYLDVIAQGRNFDCETRIYNSPNAIPGYRGCRDAVVK</sequence>
<dbReference type="InterPro" id="IPR044929">
    <property type="entry name" value="DNA/RNA_non-sp_Endonuclease_sf"/>
</dbReference>
<reference evidence="6 7" key="1">
    <citation type="submission" date="2024-09" db="EMBL/GenBank/DDBJ databases">
        <authorList>
            <person name="Sun Q."/>
            <person name="Mori K."/>
        </authorList>
    </citation>
    <scope>NUCLEOTIDE SEQUENCE [LARGE SCALE GENOMIC DNA]</scope>
    <source>
        <strain evidence="6 7">TBRC 1432</strain>
    </source>
</reference>
<dbReference type="InterPro" id="IPR022385">
    <property type="entry name" value="Rhs_assc_core"/>
</dbReference>
<proteinExistence type="predicted"/>
<dbReference type="NCBIfam" id="TIGR01643">
    <property type="entry name" value="YD_repeat_2x"/>
    <property type="match status" value="4"/>
</dbReference>